<gene>
    <name evidence="2" type="ORF">Gilli_1603</name>
</gene>
<evidence type="ECO:0000313" key="3">
    <source>
        <dbReference type="Proteomes" id="UP000003844"/>
    </source>
</evidence>
<reference evidence="3" key="1">
    <citation type="journal article" date="2012" name="Stand. Genomic Sci.">
        <title>Genome sequence of the Antarctic rhodopsins-containing flavobacterium Gillisia limnaea type strain (R-8282(T)).</title>
        <authorList>
            <person name="Riedel T."/>
            <person name="Held B."/>
            <person name="Nolan M."/>
            <person name="Lucas S."/>
            <person name="Lapidus A."/>
            <person name="Tice H."/>
            <person name="Del Rio T.G."/>
            <person name="Cheng J.F."/>
            <person name="Han C."/>
            <person name="Tapia R."/>
            <person name="Goodwin L.A."/>
            <person name="Pitluck S."/>
            <person name="Liolios K."/>
            <person name="Mavromatis K."/>
            <person name="Pagani I."/>
            <person name="Ivanova N."/>
            <person name="Mikhailova N."/>
            <person name="Pati A."/>
            <person name="Chen A."/>
            <person name="Palaniappan K."/>
            <person name="Land M."/>
            <person name="Rohde M."/>
            <person name="Tindall B.J."/>
            <person name="Detter J.C."/>
            <person name="Goker M."/>
            <person name="Bristow J."/>
            <person name="Eisen J.A."/>
            <person name="Markowitz V."/>
            <person name="Hugenholtz P."/>
            <person name="Kyrpides N.C."/>
            <person name="Klenk H.P."/>
            <person name="Woyke T."/>
        </authorList>
    </citation>
    <scope>NUCLEOTIDE SEQUENCE [LARGE SCALE GENOMIC DNA]</scope>
    <source>
        <strain evidence="3">DSM 15749 / LMG 21470 / R-8282</strain>
    </source>
</reference>
<accession>H2BYU8</accession>
<dbReference type="InterPro" id="IPR043781">
    <property type="entry name" value="DUF5723"/>
</dbReference>
<name>H2BYU8_GILLR</name>
<organism evidence="2 3">
    <name type="scientific">Gillisia limnaea (strain DSM 15749 / LMG 21470 / R-8282)</name>
    <dbReference type="NCBI Taxonomy" id="865937"/>
    <lineage>
        <taxon>Bacteria</taxon>
        <taxon>Pseudomonadati</taxon>
        <taxon>Bacteroidota</taxon>
        <taxon>Flavobacteriia</taxon>
        <taxon>Flavobacteriales</taxon>
        <taxon>Flavobacteriaceae</taxon>
        <taxon>Gillisia</taxon>
    </lineage>
</organism>
<dbReference type="AlphaFoldDB" id="H2BYU8"/>
<dbReference type="EMBL" id="JH594606">
    <property type="protein sequence ID" value="EHQ02250.1"/>
    <property type="molecule type" value="Genomic_DNA"/>
</dbReference>
<keyword evidence="3" id="KW-1185">Reference proteome</keyword>
<dbReference type="eggNOG" id="COG2067">
    <property type="taxonomic scope" value="Bacteria"/>
</dbReference>
<dbReference type="Proteomes" id="UP000003844">
    <property type="component" value="Unassembled WGS sequence"/>
</dbReference>
<sequence>MLLSQGQNKQLLYNVSDLPQTLMSNPGAIVNFDGHFGIPLFSHISLSAGSSGVNLFDIFDDSNPNVNQRVTSTINRLTSKDYFTAQEQLEILSMGWRLNKDDYFSAGIYQEMDLFAYFPKDPAILVSQGNANYINVPFDFSHVSFTGEVLTVYHLGLNRKIDNQLTVGARVKMYSGIFNVQSVNNTGIFLTRNTPEGPNYYRHFAEDIDVRVNTSGFTTLRDENQTVQEASKDLLSKSFFGGNIGVGIDLGATYKIQNNLIVTGSIQDLGLMFQRDDVENYTYKGTYQTDGIEPLFPGIGPSGAAFPYWDEFEDEVDRNLVDETLNESYVTWRPFKLNASLQFRFGEDCPPCDYRIQTKKIYQNKVGIHLFGIKRPGSLKYALSTYYDTKVIPNLRIKVAYTLDDFSYTNVGLLLSTQLKKFNFYLAADNLFGYLNLAKSRYQSVQLGFQFILNK</sequence>
<dbReference type="STRING" id="865937.Gilli_1603"/>
<protein>
    <recommendedName>
        <fullName evidence="1">DUF5723 domain-containing protein</fullName>
    </recommendedName>
</protein>
<dbReference type="OrthoDB" id="975426at2"/>
<evidence type="ECO:0000259" key="1">
    <source>
        <dbReference type="Pfam" id="PF18990"/>
    </source>
</evidence>
<proteinExistence type="predicted"/>
<dbReference type="Pfam" id="PF18990">
    <property type="entry name" value="DUF5723"/>
    <property type="match status" value="1"/>
</dbReference>
<feature type="domain" description="DUF5723" evidence="1">
    <location>
        <begin position="26"/>
        <end position="429"/>
    </location>
</feature>
<dbReference type="HOGENOM" id="CLU_045397_0_0_10"/>
<evidence type="ECO:0000313" key="2">
    <source>
        <dbReference type="EMBL" id="EHQ02250.1"/>
    </source>
</evidence>